<dbReference type="SUPFAM" id="SSF46689">
    <property type="entry name" value="Homeodomain-like"/>
    <property type="match status" value="1"/>
</dbReference>
<keyword evidence="3" id="KW-0804">Transcription</keyword>
<protein>
    <submittedName>
        <fullName evidence="7">Helix-turn-helix domain-containing protein</fullName>
    </submittedName>
</protein>
<keyword evidence="1" id="KW-0805">Transcription regulation</keyword>
<comment type="caution">
    <text evidence="7">The sequence shown here is derived from an EMBL/GenBank/DDBJ whole genome shotgun (WGS) entry which is preliminary data.</text>
</comment>
<keyword evidence="4" id="KW-0802">TPR repeat</keyword>
<evidence type="ECO:0000256" key="5">
    <source>
        <dbReference type="SAM" id="Phobius"/>
    </source>
</evidence>
<dbReference type="PRINTS" id="PR00032">
    <property type="entry name" value="HTHARAC"/>
</dbReference>
<proteinExistence type="predicted"/>
<dbReference type="SMART" id="SM00342">
    <property type="entry name" value="HTH_ARAC"/>
    <property type="match status" value="1"/>
</dbReference>
<dbReference type="InterPro" id="IPR011990">
    <property type="entry name" value="TPR-like_helical_dom_sf"/>
</dbReference>
<evidence type="ECO:0000259" key="6">
    <source>
        <dbReference type="PROSITE" id="PS01124"/>
    </source>
</evidence>
<dbReference type="Gene3D" id="1.10.10.60">
    <property type="entry name" value="Homeodomain-like"/>
    <property type="match status" value="1"/>
</dbReference>
<dbReference type="InterPro" id="IPR018062">
    <property type="entry name" value="HTH_AraC-typ_CS"/>
</dbReference>
<keyword evidence="5" id="KW-0812">Transmembrane</keyword>
<feature type="transmembrane region" description="Helical" evidence="5">
    <location>
        <begin position="134"/>
        <end position="153"/>
    </location>
</feature>
<evidence type="ECO:0000313" key="8">
    <source>
        <dbReference type="Proteomes" id="UP001610063"/>
    </source>
</evidence>
<gene>
    <name evidence="7" type="ORF">ACHKAR_14330</name>
</gene>
<dbReference type="Gene3D" id="1.25.40.10">
    <property type="entry name" value="Tetratricopeptide repeat domain"/>
    <property type="match status" value="2"/>
</dbReference>
<dbReference type="Pfam" id="PF13181">
    <property type="entry name" value="TPR_8"/>
    <property type="match status" value="2"/>
</dbReference>
<dbReference type="InterPro" id="IPR018060">
    <property type="entry name" value="HTH_AraC"/>
</dbReference>
<accession>A0ABW7NAS0</accession>
<reference evidence="7 8" key="1">
    <citation type="journal article" date="2013" name="Int. J. Syst. Evol. Microbiol.">
        <title>Marinoscillum luteum sp. nov., isolated from marine sediment.</title>
        <authorList>
            <person name="Cha I.T."/>
            <person name="Park S.J."/>
            <person name="Kim S.J."/>
            <person name="Kim J.G."/>
            <person name="Jung M.Y."/>
            <person name="Shin K.S."/>
            <person name="Kwon K.K."/>
            <person name="Yang S.H."/>
            <person name="Seo Y.S."/>
            <person name="Rhee S.K."/>
        </authorList>
    </citation>
    <scope>NUCLEOTIDE SEQUENCE [LARGE SCALE GENOMIC DNA]</scope>
    <source>
        <strain evidence="7 8">KCTC 23939</strain>
    </source>
</reference>
<evidence type="ECO:0000313" key="7">
    <source>
        <dbReference type="EMBL" id="MFH6984628.1"/>
    </source>
</evidence>
<dbReference type="EMBL" id="JBIPKE010000018">
    <property type="protein sequence ID" value="MFH6984628.1"/>
    <property type="molecule type" value="Genomic_DNA"/>
</dbReference>
<sequence>MSDFQTSKSVFLQKIVAVIEENLANEHFGVTELAEITNMSRSNLLRKVKQETGGSVSVLIRNVRLHHAKLLLADDSLTVSEISYKVGFSSTSYFTKCFRELYGYTPGEAGSRARLASEEVAADAPDTGGGRGRVLVLVVLALVVVLSIVLFSFPEEEEVTPKSQGKSLAVLPFKNDSADSTNIYFMNGLMEAILDNFQKIEDIRVTSRTTVEKYRTLNKTIPELSKELNVRYFIEGSGQKIGNEILLTIQLIEAPGDKHLWSRRYKRELKDVFELQSDVAKSIAKEINAIITPEEQERIEKIPTQNLVAYDHYLKGLALLNDRSGAGLAEGVEEFKKAIQEDGQFSNAYAYIAISYYYLDIFLAEPKYTQELKEYADKAMLLDGESGESLIARSLYYMQIRDFKKAVESFEEVLEYYPNTAWVHNFLSNIYGVILPDTEKYLTHALQGIQAAVADADSVTTSFTYLHLSNALAQTGFFNEAETYVQKSLAFNPDNLYSQYLYVYIRQAQHLDLNRAKQSLMTILQKDTTRIDVIQEIAKVCYTMEDYEQAWVYYEKMLHMKAALKLDIYQNEGSRIGFVLEQLGRKEEAKQYYESFLAYAEKDQSLYKDLLYSSYYAVTGQRDKAVKYLKAFSEKDNYQYWIVLFLDKDPVIRKMAGHPDYERTLKKINDKFWAKHKQIRKMLEAEGITVPVRSNL</sequence>
<evidence type="ECO:0000256" key="4">
    <source>
        <dbReference type="PROSITE-ProRule" id="PRU00339"/>
    </source>
</evidence>
<dbReference type="InterPro" id="IPR019734">
    <property type="entry name" value="TPR_rpt"/>
</dbReference>
<keyword evidence="5" id="KW-0472">Membrane</keyword>
<feature type="repeat" description="TPR" evidence="4">
    <location>
        <begin position="462"/>
        <end position="495"/>
    </location>
</feature>
<feature type="repeat" description="TPR" evidence="4">
    <location>
        <begin position="387"/>
        <end position="420"/>
    </location>
</feature>
<dbReference type="PROSITE" id="PS00041">
    <property type="entry name" value="HTH_ARAC_FAMILY_1"/>
    <property type="match status" value="1"/>
</dbReference>
<dbReference type="Pfam" id="PF12833">
    <property type="entry name" value="HTH_18"/>
    <property type="match status" value="1"/>
</dbReference>
<name>A0ABW7NAS0_9BACT</name>
<keyword evidence="5" id="KW-1133">Transmembrane helix</keyword>
<dbReference type="PANTHER" id="PTHR43280">
    <property type="entry name" value="ARAC-FAMILY TRANSCRIPTIONAL REGULATOR"/>
    <property type="match status" value="1"/>
</dbReference>
<dbReference type="InterPro" id="IPR020449">
    <property type="entry name" value="Tscrpt_reg_AraC-type_HTH"/>
</dbReference>
<evidence type="ECO:0000256" key="1">
    <source>
        <dbReference type="ARBA" id="ARBA00023015"/>
    </source>
</evidence>
<keyword evidence="8" id="KW-1185">Reference proteome</keyword>
<evidence type="ECO:0000256" key="2">
    <source>
        <dbReference type="ARBA" id="ARBA00023125"/>
    </source>
</evidence>
<dbReference type="InterPro" id="IPR009057">
    <property type="entry name" value="Homeodomain-like_sf"/>
</dbReference>
<dbReference type="PROSITE" id="PS50005">
    <property type="entry name" value="TPR"/>
    <property type="match status" value="2"/>
</dbReference>
<dbReference type="SUPFAM" id="SSF48452">
    <property type="entry name" value="TPR-like"/>
    <property type="match status" value="2"/>
</dbReference>
<dbReference type="PROSITE" id="PS01124">
    <property type="entry name" value="HTH_ARAC_FAMILY_2"/>
    <property type="match status" value="1"/>
</dbReference>
<dbReference type="PANTHER" id="PTHR43280:SF2">
    <property type="entry name" value="HTH-TYPE TRANSCRIPTIONAL REGULATOR EXSA"/>
    <property type="match status" value="1"/>
</dbReference>
<feature type="domain" description="HTH araC/xylS-type" evidence="6">
    <location>
        <begin position="13"/>
        <end position="112"/>
    </location>
</feature>
<keyword evidence="2" id="KW-0238">DNA-binding</keyword>
<dbReference type="RefSeq" id="WP_395418027.1">
    <property type="nucleotide sequence ID" value="NZ_JBIPKE010000018.1"/>
</dbReference>
<evidence type="ECO:0000256" key="3">
    <source>
        <dbReference type="ARBA" id="ARBA00023163"/>
    </source>
</evidence>
<dbReference type="Proteomes" id="UP001610063">
    <property type="component" value="Unassembled WGS sequence"/>
</dbReference>
<organism evidence="7 8">
    <name type="scientific">Marinoscillum luteum</name>
    <dbReference type="NCBI Taxonomy" id="861051"/>
    <lineage>
        <taxon>Bacteria</taxon>
        <taxon>Pseudomonadati</taxon>
        <taxon>Bacteroidota</taxon>
        <taxon>Cytophagia</taxon>
        <taxon>Cytophagales</taxon>
        <taxon>Reichenbachiellaceae</taxon>
        <taxon>Marinoscillum</taxon>
    </lineage>
</organism>
<dbReference type="SMART" id="SM00028">
    <property type="entry name" value="TPR"/>
    <property type="match status" value="4"/>
</dbReference>